<dbReference type="GO" id="GO:0003677">
    <property type="term" value="F:DNA binding"/>
    <property type="evidence" value="ECO:0007669"/>
    <property type="project" value="InterPro"/>
</dbReference>
<dbReference type="SMART" id="SM00530">
    <property type="entry name" value="HTH_XRE"/>
    <property type="match status" value="1"/>
</dbReference>
<protein>
    <submittedName>
        <fullName evidence="2">Transcriptional regulator</fullName>
    </submittedName>
</protein>
<dbReference type="STRING" id="40578.Xbed_03540"/>
<dbReference type="Proteomes" id="UP000194204">
    <property type="component" value="Unassembled WGS sequence"/>
</dbReference>
<sequence length="115" mass="12832">MITIGVRLKEERKRLGLNQTDFASLAGHSRGAQACYERDEKVPGGAYLQKLAEHGCDIFYILTGNKVPQIQATISNEEQKLIEHYRAMSKESRLNMQAVGSAFAHSAPDKQVKNK</sequence>
<dbReference type="Gene3D" id="1.10.260.40">
    <property type="entry name" value="lambda repressor-like DNA-binding domains"/>
    <property type="match status" value="1"/>
</dbReference>
<reference evidence="2 3" key="1">
    <citation type="submission" date="2017-01" db="EMBL/GenBank/DDBJ databases">
        <title>Deconstructing symbiosis and pathogenesis requirements using a combined genomic-metabolomic approach.</title>
        <authorList>
            <person name="Tobias N.J."/>
            <person name="Wolff H."/>
            <person name="Djahanschiri B."/>
            <person name="Ebersberger I."/>
            <person name="Bode H.B."/>
        </authorList>
    </citation>
    <scope>NUCLEOTIDE SEQUENCE [LARGE SCALE GENOMIC DNA]</scope>
    <source>
        <strain evidence="2 3">DSM 4764</strain>
    </source>
</reference>
<dbReference type="InterPro" id="IPR001387">
    <property type="entry name" value="Cro/C1-type_HTH"/>
</dbReference>
<dbReference type="Pfam" id="PF01381">
    <property type="entry name" value="HTH_3"/>
    <property type="match status" value="1"/>
</dbReference>
<name>A0A1Y2SB60_9GAMM</name>
<gene>
    <name evidence="2" type="ORF">Xbed_03540</name>
</gene>
<organism evidence="2 3">
    <name type="scientific">Xenorhabdus beddingii</name>
    <dbReference type="NCBI Taxonomy" id="40578"/>
    <lineage>
        <taxon>Bacteria</taxon>
        <taxon>Pseudomonadati</taxon>
        <taxon>Pseudomonadota</taxon>
        <taxon>Gammaproteobacteria</taxon>
        <taxon>Enterobacterales</taxon>
        <taxon>Morganellaceae</taxon>
        <taxon>Xenorhabdus</taxon>
    </lineage>
</organism>
<dbReference type="CDD" id="cd00093">
    <property type="entry name" value="HTH_XRE"/>
    <property type="match status" value="1"/>
</dbReference>
<feature type="domain" description="HTH cro/C1-type" evidence="1">
    <location>
        <begin position="8"/>
        <end position="53"/>
    </location>
</feature>
<dbReference type="AlphaFoldDB" id="A0A1Y2SB60"/>
<evidence type="ECO:0000313" key="3">
    <source>
        <dbReference type="Proteomes" id="UP000194204"/>
    </source>
</evidence>
<comment type="caution">
    <text evidence="2">The sequence shown here is derived from an EMBL/GenBank/DDBJ whole genome shotgun (WGS) entry which is preliminary data.</text>
</comment>
<dbReference type="EMBL" id="MUBK01000050">
    <property type="protein sequence ID" value="OTA15890.1"/>
    <property type="molecule type" value="Genomic_DNA"/>
</dbReference>
<keyword evidence="3" id="KW-1185">Reference proteome</keyword>
<evidence type="ECO:0000313" key="2">
    <source>
        <dbReference type="EMBL" id="OTA15890.1"/>
    </source>
</evidence>
<dbReference type="InterPro" id="IPR010982">
    <property type="entry name" value="Lambda_DNA-bd_dom_sf"/>
</dbReference>
<evidence type="ECO:0000259" key="1">
    <source>
        <dbReference type="PROSITE" id="PS50943"/>
    </source>
</evidence>
<proteinExistence type="predicted"/>
<dbReference type="SUPFAM" id="SSF47413">
    <property type="entry name" value="lambda repressor-like DNA-binding domains"/>
    <property type="match status" value="1"/>
</dbReference>
<accession>A0A1Y2SB60</accession>
<dbReference type="PROSITE" id="PS50943">
    <property type="entry name" value="HTH_CROC1"/>
    <property type="match status" value="1"/>
</dbReference>